<name>A0A511THH5_MYXFU</name>
<keyword evidence="3" id="KW-1185">Reference proteome</keyword>
<dbReference type="SUPFAM" id="SSF51161">
    <property type="entry name" value="Trimeric LpxA-like enzymes"/>
    <property type="match status" value="1"/>
</dbReference>
<dbReference type="OrthoDB" id="5504419at2"/>
<dbReference type="EMBL" id="BJXR01000074">
    <property type="protein sequence ID" value="GEN13073.1"/>
    <property type="molecule type" value="Genomic_DNA"/>
</dbReference>
<dbReference type="RefSeq" id="WP_074959135.1">
    <property type="nucleotide sequence ID" value="NZ_BJXR01000074.1"/>
</dbReference>
<dbReference type="InterPro" id="IPR011004">
    <property type="entry name" value="Trimer_LpxA-like_sf"/>
</dbReference>
<gene>
    <name evidence="1" type="ORF">MFU01_81100</name>
    <name evidence="2" type="ORF">SAMN05443572_11649</name>
</gene>
<organism evidence="1 4">
    <name type="scientific">Myxococcus fulvus</name>
    <dbReference type="NCBI Taxonomy" id="33"/>
    <lineage>
        <taxon>Bacteria</taxon>
        <taxon>Pseudomonadati</taxon>
        <taxon>Myxococcota</taxon>
        <taxon>Myxococcia</taxon>
        <taxon>Myxococcales</taxon>
        <taxon>Cystobacterineae</taxon>
        <taxon>Myxococcaceae</taxon>
        <taxon>Myxococcus</taxon>
    </lineage>
</organism>
<dbReference type="Proteomes" id="UP000183760">
    <property type="component" value="Unassembled WGS sequence"/>
</dbReference>
<dbReference type="STRING" id="1334629.MFUL124B02_41845"/>
<evidence type="ECO:0000313" key="1">
    <source>
        <dbReference type="EMBL" id="GEN13073.1"/>
    </source>
</evidence>
<reference evidence="2 3" key="1">
    <citation type="submission" date="2016-10" db="EMBL/GenBank/DDBJ databases">
        <authorList>
            <person name="Varghese N."/>
            <person name="Submissions S."/>
        </authorList>
    </citation>
    <scope>NUCLEOTIDE SEQUENCE [LARGE SCALE GENOMIC DNA]</scope>
    <source>
        <strain evidence="2 3">DSM 16525</strain>
    </source>
</reference>
<dbReference type="Gene3D" id="2.160.10.10">
    <property type="entry name" value="Hexapeptide repeat proteins"/>
    <property type="match status" value="1"/>
</dbReference>
<protein>
    <submittedName>
        <fullName evidence="1">Uncharacterized protein</fullName>
    </submittedName>
</protein>
<accession>A0A511THH5</accession>
<comment type="caution">
    <text evidence="1">The sequence shown here is derived from an EMBL/GenBank/DDBJ whole genome shotgun (WGS) entry which is preliminary data.</text>
</comment>
<evidence type="ECO:0000313" key="3">
    <source>
        <dbReference type="Proteomes" id="UP000183760"/>
    </source>
</evidence>
<dbReference type="Proteomes" id="UP000321514">
    <property type="component" value="Unassembled WGS sequence"/>
</dbReference>
<reference evidence="1 4" key="2">
    <citation type="submission" date="2019-07" db="EMBL/GenBank/DDBJ databases">
        <title>Whole genome shotgun sequence of Myxococcus fulvus NBRC 100333.</title>
        <authorList>
            <person name="Hosoyama A."/>
            <person name="Uohara A."/>
            <person name="Ohji S."/>
            <person name="Ichikawa N."/>
        </authorList>
    </citation>
    <scope>NUCLEOTIDE SEQUENCE [LARGE SCALE GENOMIC DNA]</scope>
    <source>
        <strain evidence="1 4">NBRC 100333</strain>
    </source>
</reference>
<proteinExistence type="predicted"/>
<evidence type="ECO:0000313" key="4">
    <source>
        <dbReference type="Proteomes" id="UP000321514"/>
    </source>
</evidence>
<sequence length="208" mass="21315">MRLELLAALDAPRRSAGLLTVTEVLALADAGNVVYDPFSVLISRHLKLGEGNVIYPCVTLTCAPTAELRLGNRNVLHTGTLLAAETGAILVGDGNQFGEGGFTAKANRPGARITLGDGGRYLGGASVFGECSLGSGSQLLGAITVDNCKLAGGAPFSDADPDARAAVLKGSGTARGLVLEVGQVILGNGVFRAEDVKPQAFYHPKVKS</sequence>
<dbReference type="AlphaFoldDB" id="A0A511THH5"/>
<dbReference type="EMBL" id="FOIB01000016">
    <property type="protein sequence ID" value="SEU41003.1"/>
    <property type="molecule type" value="Genomic_DNA"/>
</dbReference>
<evidence type="ECO:0000313" key="2">
    <source>
        <dbReference type="EMBL" id="SEU41003.1"/>
    </source>
</evidence>